<evidence type="ECO:0000313" key="3">
    <source>
        <dbReference type="Proteomes" id="UP000305751"/>
    </source>
</evidence>
<dbReference type="PANTHER" id="PTHR34985:SF1">
    <property type="entry name" value="SLR0554 PROTEIN"/>
    <property type="match status" value="1"/>
</dbReference>
<dbReference type="Proteomes" id="UP000305751">
    <property type="component" value="Unassembled WGS sequence"/>
</dbReference>
<protein>
    <recommendedName>
        <fullName evidence="1">Virulence-associated protein E-like domain-containing protein</fullName>
    </recommendedName>
</protein>
<evidence type="ECO:0000259" key="1">
    <source>
        <dbReference type="Pfam" id="PF05272"/>
    </source>
</evidence>
<dbReference type="PANTHER" id="PTHR34985">
    <property type="entry name" value="SLR0554 PROTEIN"/>
    <property type="match status" value="1"/>
</dbReference>
<gene>
    <name evidence="2" type="ORF">E5356_05165</name>
</gene>
<sequence>MKLKYDFIVDLATGHSRTSKKWRNRHWQWSELLERCKETRRTDETAAEYARMTREEQSNVKDVGGFVGGYLSQGVRKNANVLYRTVATLDIDYGTPDVWDDFTMAFGFAAMLYSTHKHAKDKPRYRLVFPLSRQVKPAEYEPLCRKIAAELGIDLFDDTTYELPRLFYWPSTSKDAPYVFEYQDGPACDVDKILAQYMDPFDVSSWPMSSREGDVVAHEIKKAGDPTEKPGLIGAFCRAYSIEDVISRFLEDAYEPTATEGRYTYKLGSVAGGLVCYEGKYAYSHHETDPAGRQLCNAFDLCRIHLFGVKDEGTRAQDVTKKPSYQAMQEFASADRNVRLLMARERQQSAASDFDEVELPEEYSDEWKADLEYTKSGKLISNISNIILILENDPALAGKICHDQFSGFDAVRGGLPWNPKASAWTDRDDANLRVWLEKNYDITGKEKIADAMTAILTRHSYHPVRDYLDGLTWDGTPRLERLIIDYIGAADTDINRVMTRKHFIAAVARIYQPGVKYDQCLIITGPEGVGKSTLLSIMGGKWFNDSITTTEGKEGMDQLRRSWIIELGELSSIKRSDVESVKAYLSKRVDIYRAAYDRRAAEHPRQCVFCGTTNETHFLKGDTGNRRFWVIAVEPGLRKYKNWYEAITADRDQLWAEAVHYWKQGEKLCLTEAMEAQARKMQEEYNDDADDPMVSMLNTFLDTKLPGDWGLKDVRQRREWLRDAGGDPTMPKGEEVRTKVCAAEFICEVLGKEMTDKEYKYLARKICKILSALPGWERMGASRHAGKYYGVQKAFKRVTLPDEEGDL</sequence>
<evidence type="ECO:0000313" key="2">
    <source>
        <dbReference type="EMBL" id="TGY07119.1"/>
    </source>
</evidence>
<reference evidence="2 3" key="1">
    <citation type="submission" date="2019-04" db="EMBL/GenBank/DDBJ databases">
        <title>Microbes associate with the intestines of laboratory mice.</title>
        <authorList>
            <person name="Navarre W."/>
            <person name="Wong E."/>
            <person name="Huang K."/>
            <person name="Tropini C."/>
            <person name="Ng K."/>
            <person name="Yu B."/>
        </authorList>
    </citation>
    <scope>NUCLEOTIDE SEQUENCE [LARGE SCALE GENOMIC DNA]</scope>
    <source>
        <strain evidence="2 3">NM70_E10</strain>
    </source>
</reference>
<dbReference type="SUPFAM" id="SSF52540">
    <property type="entry name" value="P-loop containing nucleoside triphosphate hydrolases"/>
    <property type="match status" value="1"/>
</dbReference>
<dbReference type="Pfam" id="PF05272">
    <property type="entry name" value="VapE-like_dom"/>
    <property type="match status" value="1"/>
</dbReference>
<feature type="domain" description="Virulence-associated protein E-like" evidence="1">
    <location>
        <begin position="468"/>
        <end position="686"/>
    </location>
</feature>
<dbReference type="RefSeq" id="WP_136013789.1">
    <property type="nucleotide sequence ID" value="NZ_SRZA01000008.1"/>
</dbReference>
<dbReference type="EMBL" id="SRZA01000008">
    <property type="protein sequence ID" value="TGY07119.1"/>
    <property type="molecule type" value="Genomic_DNA"/>
</dbReference>
<comment type="caution">
    <text evidence="2">The sequence shown here is derived from an EMBL/GenBank/DDBJ whole genome shotgun (WGS) entry which is preliminary data.</text>
</comment>
<dbReference type="InterPro" id="IPR027417">
    <property type="entry name" value="P-loop_NTPase"/>
</dbReference>
<organism evidence="2 3">
    <name type="scientific">Bacteroides acidifaciens</name>
    <dbReference type="NCBI Taxonomy" id="85831"/>
    <lineage>
        <taxon>Bacteria</taxon>
        <taxon>Pseudomonadati</taxon>
        <taxon>Bacteroidota</taxon>
        <taxon>Bacteroidia</taxon>
        <taxon>Bacteroidales</taxon>
        <taxon>Bacteroidaceae</taxon>
        <taxon>Bacteroides</taxon>
    </lineage>
</organism>
<name>A0A4S2AZN4_9BACE</name>
<accession>A0A4S2AZN4</accession>
<dbReference type="InterPro" id="IPR007936">
    <property type="entry name" value="VapE-like_dom"/>
</dbReference>
<keyword evidence="3" id="KW-1185">Reference proteome</keyword>
<proteinExistence type="predicted"/>
<dbReference type="AlphaFoldDB" id="A0A4S2AZN4"/>
<dbReference type="CDD" id="cd00267">
    <property type="entry name" value="ABC_ATPase"/>
    <property type="match status" value="1"/>
</dbReference>